<dbReference type="PROSITE" id="PS00370">
    <property type="entry name" value="PEP_ENZYMES_PHOS_SITE"/>
    <property type="match status" value="1"/>
</dbReference>
<keyword evidence="7 15" id="KW-0813">Transport</keyword>
<dbReference type="RefSeq" id="WP_093719710.1">
    <property type="nucleotide sequence ID" value="NZ_JASJUS010000015.1"/>
</dbReference>
<dbReference type="PROSITE" id="PS00742">
    <property type="entry name" value="PEP_ENZYMES_2"/>
    <property type="match status" value="1"/>
</dbReference>
<dbReference type="InterPro" id="IPR008731">
    <property type="entry name" value="PTS_EIN"/>
</dbReference>
<dbReference type="Proteomes" id="UP001241926">
    <property type="component" value="Unassembled WGS sequence"/>
</dbReference>
<dbReference type="InterPro" id="IPR000032">
    <property type="entry name" value="HPr-like"/>
</dbReference>
<keyword evidence="19" id="KW-1185">Reference proteome</keyword>
<evidence type="ECO:0000259" key="17">
    <source>
        <dbReference type="PROSITE" id="PS51350"/>
    </source>
</evidence>
<feature type="domain" description="HPr" evidence="17">
    <location>
        <begin position="584"/>
        <end position="668"/>
    </location>
</feature>
<keyword evidence="14 15" id="KW-0460">Magnesium</keyword>
<dbReference type="InterPro" id="IPR006318">
    <property type="entry name" value="PTS_EI-like"/>
</dbReference>
<feature type="region of interest" description="Disordered" evidence="16">
    <location>
        <begin position="249"/>
        <end position="268"/>
    </location>
</feature>
<dbReference type="InterPro" id="IPR035895">
    <property type="entry name" value="HPr-like_sf"/>
</dbReference>
<dbReference type="InterPro" id="IPR001020">
    <property type="entry name" value="PTS_HPr_His_P_site"/>
</dbReference>
<dbReference type="PANTHER" id="PTHR46244">
    <property type="entry name" value="PHOSPHOENOLPYRUVATE-PROTEIN PHOSPHOTRANSFERASE"/>
    <property type="match status" value="1"/>
</dbReference>
<dbReference type="InterPro" id="IPR024692">
    <property type="entry name" value="PTS_EI"/>
</dbReference>
<keyword evidence="11 15" id="KW-0598">Phosphotransferase system</keyword>
<keyword evidence="13 15" id="KW-0418">Kinase</keyword>
<evidence type="ECO:0000256" key="8">
    <source>
        <dbReference type="ARBA" id="ARBA00022490"/>
    </source>
</evidence>
<evidence type="ECO:0000256" key="2">
    <source>
        <dbReference type="ARBA" id="ARBA00001946"/>
    </source>
</evidence>
<dbReference type="CDD" id="cd00367">
    <property type="entry name" value="PTS-HPr_like"/>
    <property type="match status" value="1"/>
</dbReference>
<dbReference type="Pfam" id="PF00391">
    <property type="entry name" value="PEP-utilizers"/>
    <property type="match status" value="1"/>
</dbReference>
<keyword evidence="9 15" id="KW-0762">Sugar transport</keyword>
<dbReference type="EMBL" id="JASJUS010000015">
    <property type="protein sequence ID" value="MDL2078234.1"/>
    <property type="molecule type" value="Genomic_DNA"/>
</dbReference>
<evidence type="ECO:0000256" key="12">
    <source>
        <dbReference type="ARBA" id="ARBA00022723"/>
    </source>
</evidence>
<dbReference type="EC" id="2.7.3.9" evidence="15"/>
<evidence type="ECO:0000256" key="1">
    <source>
        <dbReference type="ARBA" id="ARBA00000683"/>
    </source>
</evidence>
<gene>
    <name evidence="18" type="primary">ptsP</name>
    <name evidence="18" type="ORF">QNN03_17505</name>
</gene>
<dbReference type="PRINTS" id="PR01736">
    <property type="entry name" value="PHPHTRNFRASE"/>
</dbReference>
<evidence type="ECO:0000256" key="15">
    <source>
        <dbReference type="PIRNR" id="PIRNR000732"/>
    </source>
</evidence>
<protein>
    <recommendedName>
        <fullName evidence="15">Phosphoenolpyruvate-protein phosphotransferase</fullName>
        <ecNumber evidence="15">2.7.3.9</ecNumber>
    </recommendedName>
    <alternativeName>
        <fullName evidence="15">Phosphotransferase system, enzyme I</fullName>
    </alternativeName>
</protein>
<dbReference type="Pfam" id="PF05524">
    <property type="entry name" value="PEP-utilisers_N"/>
    <property type="match status" value="1"/>
</dbReference>
<dbReference type="InterPro" id="IPR036637">
    <property type="entry name" value="Phosphohistidine_dom_sf"/>
</dbReference>
<evidence type="ECO:0000256" key="14">
    <source>
        <dbReference type="ARBA" id="ARBA00022842"/>
    </source>
</evidence>
<dbReference type="Gene3D" id="3.30.1340.10">
    <property type="entry name" value="HPr-like"/>
    <property type="match status" value="1"/>
</dbReference>
<dbReference type="InterPro" id="IPR050499">
    <property type="entry name" value="PEP-utilizing_PTS_enzyme"/>
</dbReference>
<dbReference type="PRINTS" id="PR00107">
    <property type="entry name" value="PHOSPHOCPHPR"/>
</dbReference>
<comment type="function">
    <text evidence="3 15">General (non sugar-specific) component of the phosphoenolpyruvate-dependent sugar phosphotransferase system (sugar PTS). This major carbohydrate active-transport system catalyzes the phosphorylation of incoming sugar substrates concomitantly with their translocation across the cell membrane. Enzyme I transfers the phosphoryl group from phosphoenolpyruvate (PEP) to the phosphoryl carrier protein (HPr).</text>
</comment>
<comment type="caution">
    <text evidence="18">The sequence shown here is derived from an EMBL/GenBank/DDBJ whole genome shotgun (WGS) entry which is preliminary data.</text>
</comment>
<accession>A0ABT7J059</accession>
<sequence>MATPSVPATATPLTGIPASPGIAGGTAVLWNSPDTHLVETRIEADQAAGQLTRLDSGLQSAAEELETLRSAVSGAEGQGIIAAHLAMLADPDLRERLAAAVREQLVDAATAVQRVLTAEADALRASDSSRIAERATDVDDLRLRLLTVLGAARRTGQPELPEDAVVVASDLTPSQTIGLDRTRLRAFVLSGGGPTAHTTILARSLGIPAVVQVPGLEAIRAGAPLLVDGDRGTVTCDPSPEEIERATAAARDRESAAAEPLPHATTADGHRVRLSANIGSADEAVRAHRAGARSVGLFRTEFVFLAADGLPDEQEQFAAYAGAVQALDGGRTTIRLLDVGGDKPLPPLTSTEANPMLGHRGVRLLLDAPDVLRTQLRAALRAAAHGEVWICVPMISGIAELAAVRGHLDEVRAELAADEVAHGPVRLGVMIETPAAVLAASALAREADFFSVGTNDLLQYLVAADRDNGRVTHLLDPHTPALLHAIGLVVAAAHAHGITVSVCGEAASDPAIQPLLLGLGVDELSMTAARLPDAARAIGALSAAEARIVAGQAAHADDADAVRALLESAPPTPQVTAEPLGEDGWAVTVTVADPEGLHARPAAQLVATAQRFRSEITLAAAGRRAPAKAMLAVLGLGADCGTEVRVEARGEDAREAVTTLGAQLATRP</sequence>
<dbReference type="NCBIfam" id="TIGR01417">
    <property type="entry name" value="PTS_I_fam"/>
    <property type="match status" value="1"/>
</dbReference>
<dbReference type="Gene3D" id="3.20.20.60">
    <property type="entry name" value="Phosphoenolpyruvate-binding domains"/>
    <property type="match status" value="1"/>
</dbReference>
<dbReference type="InterPro" id="IPR040442">
    <property type="entry name" value="Pyrv_kinase-like_dom_sf"/>
</dbReference>
<dbReference type="Pfam" id="PF00381">
    <property type="entry name" value="PTS-HPr"/>
    <property type="match status" value="1"/>
</dbReference>
<evidence type="ECO:0000256" key="3">
    <source>
        <dbReference type="ARBA" id="ARBA00002728"/>
    </source>
</evidence>
<evidence type="ECO:0000256" key="4">
    <source>
        <dbReference type="ARBA" id="ARBA00003681"/>
    </source>
</evidence>
<dbReference type="InterPro" id="IPR036618">
    <property type="entry name" value="PtsI_HPr-bd_sf"/>
</dbReference>
<keyword evidence="8 15" id="KW-0963">Cytoplasm</keyword>
<dbReference type="InterPro" id="IPR008279">
    <property type="entry name" value="PEP-util_enz_mobile_dom"/>
</dbReference>
<keyword evidence="10 15" id="KW-0808">Transferase</keyword>
<evidence type="ECO:0000256" key="7">
    <source>
        <dbReference type="ARBA" id="ARBA00022448"/>
    </source>
</evidence>
<evidence type="ECO:0000256" key="9">
    <source>
        <dbReference type="ARBA" id="ARBA00022597"/>
    </source>
</evidence>
<organism evidence="18 19">
    <name type="scientific">Streptomyces fuscus</name>
    <dbReference type="NCBI Taxonomy" id="3048495"/>
    <lineage>
        <taxon>Bacteria</taxon>
        <taxon>Bacillati</taxon>
        <taxon>Actinomycetota</taxon>
        <taxon>Actinomycetes</taxon>
        <taxon>Kitasatosporales</taxon>
        <taxon>Streptomycetaceae</taxon>
        <taxon>Streptomyces</taxon>
    </lineage>
</organism>
<proteinExistence type="inferred from homology"/>
<reference evidence="18 19" key="1">
    <citation type="submission" date="2023-05" db="EMBL/GenBank/DDBJ databases">
        <title>Streptomyces fuscus sp. nov., a brown-black pigment producing actinomyces isolated from dry sand of Sea duck farm.</title>
        <authorList>
            <person name="Xie J."/>
            <person name="Shen N."/>
        </authorList>
    </citation>
    <scope>NUCLEOTIDE SEQUENCE [LARGE SCALE GENOMIC DNA]</scope>
    <source>
        <strain evidence="18 19">GXMU-J15</strain>
    </source>
</reference>
<evidence type="ECO:0000256" key="13">
    <source>
        <dbReference type="ARBA" id="ARBA00022777"/>
    </source>
</evidence>
<comment type="catalytic activity">
    <reaction evidence="1 15">
        <text>L-histidyl-[protein] + phosphoenolpyruvate = N(pros)-phospho-L-histidyl-[protein] + pyruvate</text>
        <dbReference type="Rhea" id="RHEA:23880"/>
        <dbReference type="Rhea" id="RHEA-COMP:9745"/>
        <dbReference type="Rhea" id="RHEA-COMP:9746"/>
        <dbReference type="ChEBI" id="CHEBI:15361"/>
        <dbReference type="ChEBI" id="CHEBI:29979"/>
        <dbReference type="ChEBI" id="CHEBI:58702"/>
        <dbReference type="ChEBI" id="CHEBI:64837"/>
        <dbReference type="EC" id="2.7.3.9"/>
    </reaction>
</comment>
<comment type="function">
    <text evidence="4">General (non sugar-specific) component of the phosphoenolpyruvate-dependent sugar phosphotransferase system (sugar PTS). This major carbohydrate active-transport system catalyzes the phosphorylation of incoming sugar substrates concomitantly with their translocation across the cell membrane. The phosphoryl group from phosphoenolpyruvate (PEP) is transferred to the phosphoryl carrier protein HPr by enzyme I. Phospho-HPr then transfers it to the PTS EIIA domain.</text>
</comment>
<evidence type="ECO:0000256" key="5">
    <source>
        <dbReference type="ARBA" id="ARBA00004496"/>
    </source>
</evidence>
<dbReference type="GO" id="GO:0008965">
    <property type="term" value="F:phosphoenolpyruvate-protein phosphotransferase activity"/>
    <property type="evidence" value="ECO:0007669"/>
    <property type="project" value="UniProtKB-EC"/>
</dbReference>
<dbReference type="SUPFAM" id="SSF52009">
    <property type="entry name" value="Phosphohistidine domain"/>
    <property type="match status" value="1"/>
</dbReference>
<dbReference type="PROSITE" id="PS00369">
    <property type="entry name" value="PTS_HPR_HIS"/>
    <property type="match status" value="1"/>
</dbReference>
<dbReference type="InterPro" id="IPR018274">
    <property type="entry name" value="PEP_util_AS"/>
</dbReference>
<evidence type="ECO:0000313" key="19">
    <source>
        <dbReference type="Proteomes" id="UP001241926"/>
    </source>
</evidence>
<dbReference type="SUPFAM" id="SSF55594">
    <property type="entry name" value="HPr-like"/>
    <property type="match status" value="1"/>
</dbReference>
<evidence type="ECO:0000313" key="18">
    <source>
        <dbReference type="EMBL" id="MDL2078234.1"/>
    </source>
</evidence>
<comment type="subcellular location">
    <subcellularLocation>
        <location evidence="5 15">Cytoplasm</location>
    </subcellularLocation>
</comment>
<dbReference type="InterPro" id="IPR023151">
    <property type="entry name" value="PEP_util_CS"/>
</dbReference>
<comment type="similarity">
    <text evidence="6 15">Belongs to the PEP-utilizing enzyme family.</text>
</comment>
<dbReference type="PROSITE" id="PS51350">
    <property type="entry name" value="PTS_HPR_DOM"/>
    <property type="match status" value="1"/>
</dbReference>
<keyword evidence="12 15" id="KW-0479">Metal-binding</keyword>
<evidence type="ECO:0000256" key="6">
    <source>
        <dbReference type="ARBA" id="ARBA00007837"/>
    </source>
</evidence>
<evidence type="ECO:0000256" key="16">
    <source>
        <dbReference type="SAM" id="MobiDB-lite"/>
    </source>
</evidence>
<name>A0ABT7J059_9ACTN</name>
<evidence type="ECO:0000256" key="11">
    <source>
        <dbReference type="ARBA" id="ARBA00022683"/>
    </source>
</evidence>
<dbReference type="Gene3D" id="1.10.274.10">
    <property type="entry name" value="PtsI, HPr-binding domain"/>
    <property type="match status" value="1"/>
</dbReference>
<comment type="cofactor">
    <cofactor evidence="2 15">
        <name>Mg(2+)</name>
        <dbReference type="ChEBI" id="CHEBI:18420"/>
    </cofactor>
</comment>
<dbReference type="PIRSF" id="PIRSF000732">
    <property type="entry name" value="PTS_enzyme_I"/>
    <property type="match status" value="1"/>
</dbReference>
<evidence type="ECO:0000256" key="10">
    <source>
        <dbReference type="ARBA" id="ARBA00022679"/>
    </source>
</evidence>
<dbReference type="SUPFAM" id="SSF47831">
    <property type="entry name" value="Enzyme I of the PEP:sugar phosphotransferase system HPr-binding (sub)domain"/>
    <property type="match status" value="1"/>
</dbReference>
<dbReference type="PANTHER" id="PTHR46244:SF3">
    <property type="entry name" value="PHOSPHOENOLPYRUVATE-PROTEIN PHOSPHOTRANSFERASE"/>
    <property type="match status" value="1"/>
</dbReference>
<dbReference type="Gene3D" id="3.50.30.10">
    <property type="entry name" value="Phosphohistidine domain"/>
    <property type="match status" value="1"/>
</dbReference>
<dbReference type="InterPro" id="IPR015813">
    <property type="entry name" value="Pyrv/PenolPyrv_kinase-like_dom"/>
</dbReference>
<dbReference type="SUPFAM" id="SSF51621">
    <property type="entry name" value="Phosphoenolpyruvate/pyruvate domain"/>
    <property type="match status" value="1"/>
</dbReference>
<dbReference type="NCBIfam" id="TIGR01003">
    <property type="entry name" value="PTS_HPr_family"/>
    <property type="match status" value="1"/>
</dbReference>
<dbReference type="InterPro" id="IPR000121">
    <property type="entry name" value="PEP_util_C"/>
</dbReference>
<dbReference type="Pfam" id="PF02896">
    <property type="entry name" value="PEP-utilizers_C"/>
    <property type="match status" value="1"/>
</dbReference>